<proteinExistence type="predicted"/>
<name>A0ABU6N9I1_9BACI</name>
<evidence type="ECO:0000313" key="1">
    <source>
        <dbReference type="EMBL" id="MED3562876.1"/>
    </source>
</evidence>
<reference evidence="1 2" key="1">
    <citation type="submission" date="2023-03" db="EMBL/GenBank/DDBJ databases">
        <title>Bacillus Genome Sequencing.</title>
        <authorList>
            <person name="Dunlap C."/>
        </authorList>
    </citation>
    <scope>NUCLEOTIDE SEQUENCE [LARGE SCALE GENOMIC DNA]</scope>
    <source>
        <strain evidence="1 2">B-14544</strain>
    </source>
</reference>
<accession>A0ABU6N9I1</accession>
<comment type="caution">
    <text evidence="1">The sequence shown here is derived from an EMBL/GenBank/DDBJ whole genome shotgun (WGS) entry which is preliminary data.</text>
</comment>
<sequence length="103" mass="11945">VHTQPKMQKIIKHLEENLENSNPVLLAEIIGMVERIFFIGYPFELEPENPCAWAAAFHYLAEEYMGNGPELFDSAEEYRVSSKEINLAIVKIREIEEISYPNF</sequence>
<protein>
    <submittedName>
        <fullName evidence="1">Tetratricopeptide repeat protein</fullName>
    </submittedName>
</protein>
<feature type="non-terminal residue" evidence="1">
    <location>
        <position position="1"/>
    </location>
</feature>
<dbReference type="EMBL" id="JARMQG010000122">
    <property type="protein sequence ID" value="MED3562876.1"/>
    <property type="molecule type" value="Genomic_DNA"/>
</dbReference>
<dbReference type="Proteomes" id="UP001330749">
    <property type="component" value="Unassembled WGS sequence"/>
</dbReference>
<evidence type="ECO:0000313" key="2">
    <source>
        <dbReference type="Proteomes" id="UP001330749"/>
    </source>
</evidence>
<keyword evidence="2" id="KW-1185">Reference proteome</keyword>
<gene>
    <name evidence="1" type="ORF">P4447_10480</name>
</gene>
<organism evidence="1 2">
    <name type="scientific">Bacillus xiapuensis</name>
    <dbReference type="NCBI Taxonomy" id="2014075"/>
    <lineage>
        <taxon>Bacteria</taxon>
        <taxon>Bacillati</taxon>
        <taxon>Bacillota</taxon>
        <taxon>Bacilli</taxon>
        <taxon>Bacillales</taxon>
        <taxon>Bacillaceae</taxon>
        <taxon>Bacillus</taxon>
    </lineage>
</organism>